<dbReference type="InterPro" id="IPR001254">
    <property type="entry name" value="Trypsin_dom"/>
</dbReference>
<comment type="similarity">
    <text evidence="2">Belongs to the peptidase S1 family. CLIP subfamily.</text>
</comment>
<reference evidence="4" key="1">
    <citation type="journal article" date="2008" name="Nat. Genet.">
        <title>The Pristionchus pacificus genome provides a unique perspective on nematode lifestyle and parasitism.</title>
        <authorList>
            <person name="Dieterich C."/>
            <person name="Clifton S.W."/>
            <person name="Schuster L.N."/>
            <person name="Chinwalla A."/>
            <person name="Delehaunty K."/>
            <person name="Dinkelacker I."/>
            <person name="Fulton L."/>
            <person name="Fulton R."/>
            <person name="Godfrey J."/>
            <person name="Minx P."/>
            <person name="Mitreva M."/>
            <person name="Roeseler W."/>
            <person name="Tian H."/>
            <person name="Witte H."/>
            <person name="Yang S.P."/>
            <person name="Wilson R.K."/>
            <person name="Sommer R.J."/>
        </authorList>
    </citation>
    <scope>NUCLEOTIDE SEQUENCE [LARGE SCALE GENOMIC DNA]</scope>
    <source>
        <strain evidence="4">PS312</strain>
    </source>
</reference>
<dbReference type="SMART" id="SM00020">
    <property type="entry name" value="Tryp_SPc"/>
    <property type="match status" value="1"/>
</dbReference>
<dbReference type="Gene3D" id="2.40.10.10">
    <property type="entry name" value="Trypsin-like serine proteases"/>
    <property type="match status" value="1"/>
</dbReference>
<dbReference type="EnsemblMetazoa" id="PPA27558.1">
    <property type="protein sequence ID" value="PPA27558.1"/>
    <property type="gene ID" value="WBGene00117112"/>
</dbReference>
<organism evidence="3 4">
    <name type="scientific">Pristionchus pacificus</name>
    <name type="common">Parasitic nematode worm</name>
    <dbReference type="NCBI Taxonomy" id="54126"/>
    <lineage>
        <taxon>Eukaryota</taxon>
        <taxon>Metazoa</taxon>
        <taxon>Ecdysozoa</taxon>
        <taxon>Nematoda</taxon>
        <taxon>Chromadorea</taxon>
        <taxon>Rhabditida</taxon>
        <taxon>Rhabditina</taxon>
        <taxon>Diplogasteromorpha</taxon>
        <taxon>Diplogasteroidea</taxon>
        <taxon>Neodiplogasteridae</taxon>
        <taxon>Pristionchus</taxon>
    </lineage>
</organism>
<accession>A0A8R1UJC8</accession>
<dbReference type="CDD" id="cd00190">
    <property type="entry name" value="Tryp_SPc"/>
    <property type="match status" value="1"/>
</dbReference>
<dbReference type="PANTHER" id="PTHR24256">
    <property type="entry name" value="TRYPTASE-RELATED"/>
    <property type="match status" value="1"/>
</dbReference>
<reference evidence="3" key="2">
    <citation type="submission" date="2022-06" db="UniProtKB">
        <authorList>
            <consortium name="EnsemblMetazoa"/>
        </authorList>
    </citation>
    <scope>IDENTIFICATION</scope>
    <source>
        <strain evidence="3">PS312</strain>
    </source>
</reference>
<proteinExistence type="inferred from homology"/>
<evidence type="ECO:0000256" key="2">
    <source>
        <dbReference type="ARBA" id="ARBA00024195"/>
    </source>
</evidence>
<dbReference type="SUPFAM" id="SSF50494">
    <property type="entry name" value="Trypsin-like serine proteases"/>
    <property type="match status" value="1"/>
</dbReference>
<gene>
    <name evidence="3" type="primary">WBGene00117112</name>
</gene>
<name>A0A454XRY5_PRIPA</name>
<keyword evidence="4" id="KW-1185">Reference proteome</keyword>
<keyword evidence="1" id="KW-1015">Disulfide bond</keyword>
<accession>A0A454XRY5</accession>
<evidence type="ECO:0000313" key="4">
    <source>
        <dbReference type="Proteomes" id="UP000005239"/>
    </source>
</evidence>
<dbReference type="OrthoDB" id="6376138at2759"/>
<dbReference type="FunFam" id="2.40.10.10:FF:000195">
    <property type="entry name" value="Uncharacterized protein, isoform B"/>
    <property type="match status" value="1"/>
</dbReference>
<dbReference type="Proteomes" id="UP000005239">
    <property type="component" value="Unassembled WGS sequence"/>
</dbReference>
<dbReference type="GO" id="GO:0005615">
    <property type="term" value="C:extracellular space"/>
    <property type="evidence" value="ECO:0000318"/>
    <property type="project" value="GO_Central"/>
</dbReference>
<sequence length="294" mass="32222">MRTAVVLLSTLAVALAAVTCGQPPIKPDLTRGSIKSVSAGRFDQLISGGNASVPYSWPWMVALVTKDWFDEYVLRCGGSIIANGWVMTSAQCVYNDHYAKTWMIKAGVFDVDDNFEGQDEEQEVDIKAIHVHPQYDPFHSLFDVALLELKRPLLYNNHTRPVCLPKTDTAALTYPDDDLWVTGWGARTGNSRTEKGLHQVNVPYVNSTVCKKENPVTLNEDVMFCAGGQGHGACKDDTGRPLVKAAPSGSWYQYGIVMWDECGGVTAGVYSRVATYCDWISMATNGAADCQNVL</sequence>
<protein>
    <submittedName>
        <fullName evidence="3">Trypsin</fullName>
    </submittedName>
</protein>
<dbReference type="InterPro" id="IPR043504">
    <property type="entry name" value="Peptidase_S1_PA_chymotrypsin"/>
</dbReference>
<dbReference type="InterPro" id="IPR009003">
    <property type="entry name" value="Peptidase_S1_PA"/>
</dbReference>
<dbReference type="Pfam" id="PF00089">
    <property type="entry name" value="Trypsin"/>
    <property type="match status" value="1"/>
</dbReference>
<dbReference type="OMA" id="DWISMAT"/>
<dbReference type="GO" id="GO:0004252">
    <property type="term" value="F:serine-type endopeptidase activity"/>
    <property type="evidence" value="ECO:0000318"/>
    <property type="project" value="GO_Central"/>
</dbReference>
<dbReference type="InterPro" id="IPR001314">
    <property type="entry name" value="Peptidase_S1A"/>
</dbReference>
<evidence type="ECO:0000313" key="3">
    <source>
        <dbReference type="EnsemblMetazoa" id="PPA27558.1"/>
    </source>
</evidence>
<dbReference type="AlphaFoldDB" id="A0A454XRY5"/>
<dbReference type="PROSITE" id="PS50240">
    <property type="entry name" value="TRYPSIN_DOM"/>
    <property type="match status" value="1"/>
</dbReference>
<dbReference type="PRINTS" id="PR00722">
    <property type="entry name" value="CHYMOTRYPSIN"/>
</dbReference>
<dbReference type="GO" id="GO:0006508">
    <property type="term" value="P:proteolysis"/>
    <property type="evidence" value="ECO:0000318"/>
    <property type="project" value="GO_Central"/>
</dbReference>
<dbReference type="InterPro" id="IPR051487">
    <property type="entry name" value="Ser/Thr_Proteases_Immune/Dev"/>
</dbReference>
<evidence type="ECO:0000256" key="1">
    <source>
        <dbReference type="ARBA" id="ARBA00023157"/>
    </source>
</evidence>